<evidence type="ECO:0000256" key="2">
    <source>
        <dbReference type="ARBA" id="ARBA00022692"/>
    </source>
</evidence>
<comment type="caution">
    <text evidence="6">The sequence shown here is derived from an EMBL/GenBank/DDBJ whole genome shotgun (WGS) entry which is preliminary data.</text>
</comment>
<dbReference type="GO" id="GO:0005886">
    <property type="term" value="C:plasma membrane"/>
    <property type="evidence" value="ECO:0007669"/>
    <property type="project" value="InterPro"/>
</dbReference>
<dbReference type="EMBL" id="BARV01039660">
    <property type="protein sequence ID" value="GAI47255.1"/>
    <property type="molecule type" value="Genomic_DNA"/>
</dbReference>
<dbReference type="GO" id="GO:0009306">
    <property type="term" value="P:protein secretion"/>
    <property type="evidence" value="ECO:0007669"/>
    <property type="project" value="InterPro"/>
</dbReference>
<sequence length="180" mass="19804">AKTEIDDIDVFVSVGGNISQPIITLASSPPLSESEIISLLMFNKNFAGLTEGELGTILKEEMINLIAQGLSVRFLNQIENEVANSLGLDEFKIETIFKKDQDSNSGFLPGLALQGLALKIGKYFSENFYLTYSTPLYEIGKGDLELEYKISDDLTLSTQVGAVSPQGDNFEFKIELKYGF</sequence>
<proteinExistence type="predicted"/>
<feature type="non-terminal residue" evidence="6">
    <location>
        <position position="1"/>
    </location>
</feature>
<evidence type="ECO:0000256" key="1">
    <source>
        <dbReference type="ARBA" id="ARBA00004167"/>
    </source>
</evidence>
<keyword evidence="2" id="KW-0812">Transmembrane</keyword>
<comment type="subcellular location">
    <subcellularLocation>
        <location evidence="1">Membrane</location>
        <topology evidence="1">Single-pass membrane protein</topology>
    </subcellularLocation>
</comment>
<dbReference type="Pfam" id="PF04357">
    <property type="entry name" value="TamB"/>
    <property type="match status" value="1"/>
</dbReference>
<organism evidence="6">
    <name type="scientific">marine sediment metagenome</name>
    <dbReference type="NCBI Taxonomy" id="412755"/>
    <lineage>
        <taxon>unclassified sequences</taxon>
        <taxon>metagenomes</taxon>
        <taxon>ecological metagenomes</taxon>
    </lineage>
</organism>
<protein>
    <recommendedName>
        <fullName evidence="5">Translocation and assembly module TamB C-terminal domain-containing protein</fullName>
    </recommendedName>
</protein>
<feature type="domain" description="Translocation and assembly module TamB C-terminal" evidence="5">
    <location>
        <begin position="4"/>
        <end position="163"/>
    </location>
</feature>
<evidence type="ECO:0000313" key="6">
    <source>
        <dbReference type="EMBL" id="GAI47255.1"/>
    </source>
</evidence>
<keyword evidence="4" id="KW-0472">Membrane</keyword>
<dbReference type="AlphaFoldDB" id="X1Q866"/>
<gene>
    <name evidence="6" type="ORF">S06H3_60713</name>
</gene>
<keyword evidence="3" id="KW-1133">Transmembrane helix</keyword>
<dbReference type="InterPro" id="IPR007452">
    <property type="entry name" value="TamB_C"/>
</dbReference>
<accession>X1Q866</accession>
<reference evidence="6" key="1">
    <citation type="journal article" date="2014" name="Front. Microbiol.">
        <title>High frequency of phylogenetically diverse reductive dehalogenase-homologous genes in deep subseafloor sedimentary metagenomes.</title>
        <authorList>
            <person name="Kawai M."/>
            <person name="Futagami T."/>
            <person name="Toyoda A."/>
            <person name="Takaki Y."/>
            <person name="Nishi S."/>
            <person name="Hori S."/>
            <person name="Arai W."/>
            <person name="Tsubouchi T."/>
            <person name="Morono Y."/>
            <person name="Uchiyama I."/>
            <person name="Ito T."/>
            <person name="Fujiyama A."/>
            <person name="Inagaki F."/>
            <person name="Takami H."/>
        </authorList>
    </citation>
    <scope>NUCLEOTIDE SEQUENCE</scope>
    <source>
        <strain evidence="6">Expedition CK06-06</strain>
    </source>
</reference>
<evidence type="ECO:0000256" key="4">
    <source>
        <dbReference type="ARBA" id="ARBA00023136"/>
    </source>
</evidence>
<evidence type="ECO:0000259" key="5">
    <source>
        <dbReference type="Pfam" id="PF04357"/>
    </source>
</evidence>
<evidence type="ECO:0000256" key="3">
    <source>
        <dbReference type="ARBA" id="ARBA00022989"/>
    </source>
</evidence>
<name>X1Q866_9ZZZZ</name>